<evidence type="ECO:0000256" key="1">
    <source>
        <dbReference type="SAM" id="Phobius"/>
    </source>
</evidence>
<gene>
    <name evidence="2" type="ORF">NPA09_02610</name>
</gene>
<evidence type="ECO:0008006" key="4">
    <source>
        <dbReference type="Google" id="ProtNLM"/>
    </source>
</evidence>
<keyword evidence="1" id="KW-0472">Membrane</keyword>
<feature type="transmembrane region" description="Helical" evidence="1">
    <location>
        <begin position="93"/>
        <end position="114"/>
    </location>
</feature>
<organism evidence="2 3">
    <name type="scientific">Mycoplasmopsis equigenitalium</name>
    <dbReference type="NCBI Taxonomy" id="114883"/>
    <lineage>
        <taxon>Bacteria</taxon>
        <taxon>Bacillati</taxon>
        <taxon>Mycoplasmatota</taxon>
        <taxon>Mycoplasmoidales</taxon>
        <taxon>Metamycoplasmataceae</taxon>
        <taxon>Mycoplasmopsis</taxon>
    </lineage>
</organism>
<dbReference type="EMBL" id="CP101808">
    <property type="protein sequence ID" value="UUD36767.1"/>
    <property type="molecule type" value="Genomic_DNA"/>
</dbReference>
<dbReference type="Proteomes" id="UP001059576">
    <property type="component" value="Chromosome"/>
</dbReference>
<protein>
    <recommendedName>
        <fullName evidence="4">DUF2975 domain-containing protein</fullName>
    </recommendedName>
</protein>
<feature type="transmembrane region" description="Helical" evidence="1">
    <location>
        <begin position="12"/>
        <end position="34"/>
    </location>
</feature>
<keyword evidence="1" id="KW-1133">Transmembrane helix</keyword>
<evidence type="ECO:0000313" key="2">
    <source>
        <dbReference type="EMBL" id="UUD36767.1"/>
    </source>
</evidence>
<accession>A0ABY5J0I0</accession>
<dbReference type="RefSeq" id="WP_129723132.1">
    <property type="nucleotide sequence ID" value="NZ_CP101808.1"/>
</dbReference>
<reference evidence="2" key="1">
    <citation type="submission" date="2022-07" db="EMBL/GenBank/DDBJ databases">
        <title>Complete genome of Mycoplasma equigenitalium type strain T37.</title>
        <authorList>
            <person name="Spergser J."/>
        </authorList>
    </citation>
    <scope>NUCLEOTIDE SEQUENCE</scope>
    <source>
        <strain evidence="2">T37</strain>
    </source>
</reference>
<keyword evidence="3" id="KW-1185">Reference proteome</keyword>
<feature type="transmembrane region" description="Helical" evidence="1">
    <location>
        <begin position="54"/>
        <end position="72"/>
    </location>
</feature>
<keyword evidence="1" id="KW-0812">Transmembrane</keyword>
<evidence type="ECO:0000313" key="3">
    <source>
        <dbReference type="Proteomes" id="UP001059576"/>
    </source>
</evidence>
<sequence length="169" mass="19192">MKYSWFSKKLCLLISFISFCVFAVLLFINTLHLLLINEDSSFKSIYVAGSGYKMIGGMIFAALPLLLLYIFVKLEINSSFFSNWSKQTLNMKMLSIGLFVLIGVAALYLIAFFLSFFNETNSGDFITVTCFILVTGLAFVVVVLGLLLFGKKERYHDEIVIEEKRSKKK</sequence>
<feature type="transmembrane region" description="Helical" evidence="1">
    <location>
        <begin position="126"/>
        <end position="149"/>
    </location>
</feature>
<proteinExistence type="predicted"/>
<name>A0ABY5J0I0_9BACT</name>